<comment type="caution">
    <text evidence="2">The sequence shown here is derived from an EMBL/GenBank/DDBJ whole genome shotgun (WGS) entry which is preliminary data.</text>
</comment>
<feature type="domain" description="SET" evidence="1">
    <location>
        <begin position="96"/>
        <end position="233"/>
    </location>
</feature>
<organism evidence="2 3">
    <name type="scientific">Legionella brunensis</name>
    <dbReference type="NCBI Taxonomy" id="29422"/>
    <lineage>
        <taxon>Bacteria</taxon>
        <taxon>Pseudomonadati</taxon>
        <taxon>Pseudomonadota</taxon>
        <taxon>Gammaproteobacteria</taxon>
        <taxon>Legionellales</taxon>
        <taxon>Legionellaceae</taxon>
        <taxon>Legionella</taxon>
    </lineage>
</organism>
<dbReference type="Pfam" id="PF00856">
    <property type="entry name" value="SET"/>
    <property type="match status" value="1"/>
</dbReference>
<evidence type="ECO:0000259" key="1">
    <source>
        <dbReference type="PROSITE" id="PS50280"/>
    </source>
</evidence>
<dbReference type="SUPFAM" id="SSF82199">
    <property type="entry name" value="SET domain"/>
    <property type="match status" value="1"/>
</dbReference>
<dbReference type="PATRIC" id="fig|29422.6.peg.2237"/>
<dbReference type="OrthoDB" id="5652580at2"/>
<evidence type="ECO:0000313" key="2">
    <source>
        <dbReference type="EMBL" id="KTC81577.1"/>
    </source>
</evidence>
<dbReference type="RefSeq" id="WP_058442085.1">
    <property type="nucleotide sequence ID" value="NZ_CAAAHU010000005.1"/>
</dbReference>
<proteinExistence type="predicted"/>
<name>A0A0W0SEI8_9GAMM</name>
<dbReference type="Gene3D" id="2.170.270.10">
    <property type="entry name" value="SET domain"/>
    <property type="match status" value="1"/>
</dbReference>
<accession>A0A0W0SEI8</accession>
<dbReference type="InterPro" id="IPR001214">
    <property type="entry name" value="SET_dom"/>
</dbReference>
<reference evidence="2 3" key="1">
    <citation type="submission" date="2015-11" db="EMBL/GenBank/DDBJ databases">
        <title>Genomic analysis of 38 Legionella species identifies large and diverse effector repertoires.</title>
        <authorList>
            <person name="Burstein D."/>
            <person name="Amaro F."/>
            <person name="Zusman T."/>
            <person name="Lifshitz Z."/>
            <person name="Cohen O."/>
            <person name="Gilbert J.A."/>
            <person name="Pupko T."/>
            <person name="Shuman H.A."/>
            <person name="Segal G."/>
        </authorList>
    </citation>
    <scope>NUCLEOTIDE SEQUENCE [LARGE SCALE GENOMIC DNA]</scope>
    <source>
        <strain evidence="2 3">ATCC 43878</strain>
    </source>
</reference>
<evidence type="ECO:0000313" key="3">
    <source>
        <dbReference type="Proteomes" id="UP000054742"/>
    </source>
</evidence>
<dbReference type="Proteomes" id="UP000054742">
    <property type="component" value="Unassembled WGS sequence"/>
</dbReference>
<dbReference type="PROSITE" id="PS50280">
    <property type="entry name" value="SET"/>
    <property type="match status" value="1"/>
</dbReference>
<dbReference type="InterPro" id="IPR046341">
    <property type="entry name" value="SET_dom_sf"/>
</dbReference>
<protein>
    <recommendedName>
        <fullName evidence="1">SET domain-containing protein</fullName>
    </recommendedName>
</protein>
<keyword evidence="3" id="KW-1185">Reference proteome</keyword>
<dbReference type="STRING" id="29422.Lbru_2097"/>
<gene>
    <name evidence="2" type="ORF">Lbru_2097</name>
</gene>
<sequence length="378" mass="42852">MPKIELPVFPTEESITFYPSMAAYKKGESQKKSISEIEHIFQEHRHLERFKWTNNPVVESNGAIPDDKELTFTGFNFKSARFAQEIPPKKMQVDTSSLAIVYFGKKIGYGVIAIKPISKFQWLLFNGETKKLTEEEMTVYMDNNPYISAIPDTLRGGTILFDTRSVGGYSSLILASPNTSYLAELKEQNIDNLSDVGEANFVGKLVKINGEVQIGLLACRDIEPGEVLLSDYGKTYFMQFVGSFAVLNKDGTLASAEIQTLVNKKACEFVLNRNTDTKLDKSIIEIQSRINKKQFDYKDTYAPRIFYKWETFVVYPDVCDDLLELAHTMVEKGNNVEAKDVLCLADAINQKFTSNLNHREAVAEQINDLQLSMWHLMP</sequence>
<dbReference type="EMBL" id="LNXV01000029">
    <property type="protein sequence ID" value="KTC81577.1"/>
    <property type="molecule type" value="Genomic_DNA"/>
</dbReference>
<dbReference type="AlphaFoldDB" id="A0A0W0SEI8"/>